<dbReference type="Gene3D" id="3.30.70.270">
    <property type="match status" value="1"/>
</dbReference>
<dbReference type="InterPro" id="IPR029787">
    <property type="entry name" value="Nucleotide_cyclase"/>
</dbReference>
<keyword evidence="4" id="KW-1185">Reference proteome</keyword>
<reference evidence="3" key="2">
    <citation type="submission" date="2020-09" db="EMBL/GenBank/DDBJ databases">
        <authorList>
            <person name="Sun Q."/>
            <person name="Kim S."/>
        </authorList>
    </citation>
    <scope>NUCLEOTIDE SEQUENCE</scope>
    <source>
        <strain evidence="3">KCTC 42590</strain>
    </source>
</reference>
<name>A0A919EAC3_9PROT</name>
<dbReference type="InterPro" id="IPR050469">
    <property type="entry name" value="Diguanylate_Cyclase"/>
</dbReference>
<dbReference type="EC" id="2.7.7.65" evidence="1"/>
<evidence type="ECO:0000259" key="2">
    <source>
        <dbReference type="PROSITE" id="PS50887"/>
    </source>
</evidence>
<dbReference type="AlphaFoldDB" id="A0A919EAC3"/>
<dbReference type="CDD" id="cd01949">
    <property type="entry name" value="GGDEF"/>
    <property type="match status" value="1"/>
</dbReference>
<comment type="caution">
    <text evidence="3">The sequence shown here is derived from an EMBL/GenBank/DDBJ whole genome shotgun (WGS) entry which is preliminary data.</text>
</comment>
<dbReference type="PROSITE" id="PS50887">
    <property type="entry name" value="GGDEF"/>
    <property type="match status" value="1"/>
</dbReference>
<dbReference type="PANTHER" id="PTHR45138">
    <property type="entry name" value="REGULATORY COMPONENTS OF SENSORY TRANSDUCTION SYSTEM"/>
    <property type="match status" value="1"/>
</dbReference>
<evidence type="ECO:0000313" key="4">
    <source>
        <dbReference type="Proteomes" id="UP000630923"/>
    </source>
</evidence>
<dbReference type="Proteomes" id="UP000630923">
    <property type="component" value="Unassembled WGS sequence"/>
</dbReference>
<dbReference type="GO" id="GO:0043709">
    <property type="term" value="P:cell adhesion involved in single-species biofilm formation"/>
    <property type="evidence" value="ECO:0007669"/>
    <property type="project" value="TreeGrafter"/>
</dbReference>
<dbReference type="EMBL" id="BNCI01000002">
    <property type="protein sequence ID" value="GHF29842.1"/>
    <property type="molecule type" value="Genomic_DNA"/>
</dbReference>
<evidence type="ECO:0000313" key="3">
    <source>
        <dbReference type="EMBL" id="GHF29842.1"/>
    </source>
</evidence>
<reference evidence="3" key="1">
    <citation type="journal article" date="2014" name="Int. J. Syst. Evol. Microbiol.">
        <title>Complete genome sequence of Corynebacterium casei LMG S-19264T (=DSM 44701T), isolated from a smear-ripened cheese.</title>
        <authorList>
            <consortium name="US DOE Joint Genome Institute (JGI-PGF)"/>
            <person name="Walter F."/>
            <person name="Albersmeier A."/>
            <person name="Kalinowski J."/>
            <person name="Ruckert C."/>
        </authorList>
    </citation>
    <scope>NUCLEOTIDE SEQUENCE</scope>
    <source>
        <strain evidence="3">KCTC 42590</strain>
    </source>
</reference>
<gene>
    <name evidence="3" type="ORF">GCM10017044_26420</name>
</gene>
<dbReference type="RefSeq" id="WP_191253722.1">
    <property type="nucleotide sequence ID" value="NZ_BNCI01000002.1"/>
</dbReference>
<dbReference type="InterPro" id="IPR000160">
    <property type="entry name" value="GGDEF_dom"/>
</dbReference>
<sequence length="231" mass="25684">MINNSALTLNSGQEINPYVSRLASRLMQTAADADVKFDSMGWQLITEVLSFAASAEQRMAEQQHRISYLEQISVTDELTGILNRRGLMLELGRILSYSARHREEGVVGFIDMDGFKDINDTHGHQAGDAVLRHTATILKSRTRSSDVIARIAGDEFCIILTRCDEQQGYARLRKLQTVINTSVLEYGDIIIPLNCSIGVQSFNGATDPERLISEADQAMYMDKKARKTAVA</sequence>
<dbReference type="SUPFAM" id="SSF55073">
    <property type="entry name" value="Nucleotide cyclase"/>
    <property type="match status" value="1"/>
</dbReference>
<protein>
    <recommendedName>
        <fullName evidence="1">diguanylate cyclase</fullName>
        <ecNumber evidence="1">2.7.7.65</ecNumber>
    </recommendedName>
</protein>
<accession>A0A919EAC3</accession>
<dbReference type="PANTHER" id="PTHR45138:SF24">
    <property type="entry name" value="DIGUANYLATE CYCLASE DGCC-RELATED"/>
    <property type="match status" value="1"/>
</dbReference>
<dbReference type="GO" id="GO:0005886">
    <property type="term" value="C:plasma membrane"/>
    <property type="evidence" value="ECO:0007669"/>
    <property type="project" value="TreeGrafter"/>
</dbReference>
<proteinExistence type="predicted"/>
<dbReference type="InterPro" id="IPR043128">
    <property type="entry name" value="Rev_trsase/Diguanyl_cyclase"/>
</dbReference>
<dbReference type="SMART" id="SM00267">
    <property type="entry name" value="GGDEF"/>
    <property type="match status" value="1"/>
</dbReference>
<evidence type="ECO:0000256" key="1">
    <source>
        <dbReference type="ARBA" id="ARBA00012528"/>
    </source>
</evidence>
<feature type="domain" description="GGDEF" evidence="2">
    <location>
        <begin position="103"/>
        <end position="231"/>
    </location>
</feature>
<dbReference type="GO" id="GO:0052621">
    <property type="term" value="F:diguanylate cyclase activity"/>
    <property type="evidence" value="ECO:0007669"/>
    <property type="project" value="UniProtKB-EC"/>
</dbReference>
<dbReference type="Pfam" id="PF00990">
    <property type="entry name" value="GGDEF"/>
    <property type="match status" value="1"/>
</dbReference>
<dbReference type="NCBIfam" id="TIGR00254">
    <property type="entry name" value="GGDEF"/>
    <property type="match status" value="1"/>
</dbReference>
<dbReference type="GO" id="GO:1902201">
    <property type="term" value="P:negative regulation of bacterial-type flagellum-dependent cell motility"/>
    <property type="evidence" value="ECO:0007669"/>
    <property type="project" value="TreeGrafter"/>
</dbReference>
<organism evidence="3 4">
    <name type="scientific">Kordiimonas sediminis</name>
    <dbReference type="NCBI Taxonomy" id="1735581"/>
    <lineage>
        <taxon>Bacteria</taxon>
        <taxon>Pseudomonadati</taxon>
        <taxon>Pseudomonadota</taxon>
        <taxon>Alphaproteobacteria</taxon>
        <taxon>Kordiimonadales</taxon>
        <taxon>Kordiimonadaceae</taxon>
        <taxon>Kordiimonas</taxon>
    </lineage>
</organism>